<comment type="caution">
    <text evidence="2">The sequence shown here is derived from an EMBL/GenBank/DDBJ whole genome shotgun (WGS) entry which is preliminary data.</text>
</comment>
<evidence type="ECO:0000313" key="2">
    <source>
        <dbReference type="EMBL" id="EFQ05046.1"/>
    </source>
</evidence>
<protein>
    <recommendedName>
        <fullName evidence="4">DUF2953 domain-containing protein</fullName>
    </recommendedName>
</protein>
<evidence type="ECO:0000313" key="3">
    <source>
        <dbReference type="Proteomes" id="UP000003195"/>
    </source>
</evidence>
<reference evidence="2 3" key="1">
    <citation type="submission" date="2010-08" db="EMBL/GenBank/DDBJ databases">
        <authorList>
            <person name="Weinstock G."/>
            <person name="Sodergren E."/>
            <person name="Clifton S."/>
            <person name="Fulton L."/>
            <person name="Fulton B."/>
            <person name="Courtney L."/>
            <person name="Fronick C."/>
            <person name="Harrison M."/>
            <person name="Strong C."/>
            <person name="Farmer C."/>
            <person name="Delahaunty K."/>
            <person name="Markovic C."/>
            <person name="Hall O."/>
            <person name="Minx P."/>
            <person name="Tomlinson C."/>
            <person name="Mitreva M."/>
            <person name="Hou S."/>
            <person name="Chen J."/>
            <person name="Wollam A."/>
            <person name="Pepin K.H."/>
            <person name="Johnson M."/>
            <person name="Bhonagiri V."/>
            <person name="Zhang X."/>
            <person name="Suruliraj S."/>
            <person name="Warren W."/>
            <person name="Chinwalla A."/>
            <person name="Mardis E.R."/>
            <person name="Wilson R.K."/>
        </authorList>
    </citation>
    <scope>NUCLEOTIDE SEQUENCE [LARGE SCALE GENOMIC DNA]</scope>
    <source>
        <strain evidence="2 3">F0359</strain>
    </source>
</reference>
<sequence>MAVLLIIITLLLMLIVTILSIPLTYTVRLYITSPFKATATVNWSGRVFLFSFRYVLGKAPLLRLYIKRARHRSPLAEPDINQDSELLKNDAETSETDAVERAVQATVRNEDDNAGAAKKVSQIHVHLRPLLLNREFAVQVLLLIGHILHHSRLRTFTANGTIGIGSPHETGILAGWLYATIPQSIHELQFNYLEKEYNARLTSSGRIIPLILIFCVLPFIFSQPVRRIIRTYITLGGKYNHVQRSKDQS</sequence>
<gene>
    <name evidence="2" type="ORF">HMPREF9429_00124</name>
</gene>
<dbReference type="RefSeq" id="WP_006940834.1">
    <property type="nucleotide sequence ID" value="NZ_GL538177.1"/>
</dbReference>
<dbReference type="HOGENOM" id="CLU_1114783_0_0_9"/>
<dbReference type="OrthoDB" id="1623507at2"/>
<dbReference type="Proteomes" id="UP000003195">
    <property type="component" value="Unassembled WGS sequence"/>
</dbReference>
<dbReference type="EMBL" id="AECS01000003">
    <property type="protein sequence ID" value="EFQ05046.1"/>
    <property type="molecule type" value="Genomic_DNA"/>
</dbReference>
<keyword evidence="1" id="KW-1133">Transmembrane helix</keyword>
<dbReference type="STRING" id="706434.HMPREF9429_00124"/>
<keyword evidence="1" id="KW-0472">Membrane</keyword>
<keyword evidence="3" id="KW-1185">Reference proteome</keyword>
<evidence type="ECO:0008006" key="4">
    <source>
        <dbReference type="Google" id="ProtNLM"/>
    </source>
</evidence>
<accession>E2Z9M0</accession>
<dbReference type="eggNOG" id="ENOG5033FHJ">
    <property type="taxonomic scope" value="Bacteria"/>
</dbReference>
<keyword evidence="1" id="KW-0812">Transmembrane</keyword>
<proteinExistence type="predicted"/>
<feature type="transmembrane region" description="Helical" evidence="1">
    <location>
        <begin position="203"/>
        <end position="221"/>
    </location>
</feature>
<dbReference type="AlphaFoldDB" id="E2Z9M0"/>
<name>E2Z9M0_9FIRM</name>
<organism evidence="2 3">
    <name type="scientific">Megasphaera micronuciformis F0359</name>
    <dbReference type="NCBI Taxonomy" id="706434"/>
    <lineage>
        <taxon>Bacteria</taxon>
        <taxon>Bacillati</taxon>
        <taxon>Bacillota</taxon>
        <taxon>Negativicutes</taxon>
        <taxon>Veillonellales</taxon>
        <taxon>Veillonellaceae</taxon>
        <taxon>Megasphaera</taxon>
    </lineage>
</organism>
<evidence type="ECO:0000256" key="1">
    <source>
        <dbReference type="SAM" id="Phobius"/>
    </source>
</evidence>